<dbReference type="InterPro" id="IPR013815">
    <property type="entry name" value="ATP_grasp_subdomain_1"/>
</dbReference>
<evidence type="ECO:0000313" key="4">
    <source>
        <dbReference type="Proteomes" id="UP000198418"/>
    </source>
</evidence>
<proteinExistence type="predicted"/>
<evidence type="ECO:0000259" key="2">
    <source>
        <dbReference type="PROSITE" id="PS50975"/>
    </source>
</evidence>
<dbReference type="Gene3D" id="3.30.1490.20">
    <property type="entry name" value="ATP-grasp fold, A domain"/>
    <property type="match status" value="1"/>
</dbReference>
<dbReference type="RefSeq" id="WP_088520472.1">
    <property type="nucleotide sequence ID" value="NZ_FYDG01000003.1"/>
</dbReference>
<dbReference type="Proteomes" id="UP000198418">
    <property type="component" value="Unassembled WGS sequence"/>
</dbReference>
<name>A0A212RBQ4_RHOAC</name>
<gene>
    <name evidence="3" type="ORF">SAMN06265338_103256</name>
</gene>
<dbReference type="AlphaFoldDB" id="A0A212RBQ4"/>
<sequence>MTDLTQKLLRPANPQATRILFLARSAPMAPDYAVASYPGDGGYPAYYHRIFHALRDLGYGVTTSNQCRALLTEAQDADLVFSLYNRMAIDNPEVFVAATCEFLHLPMIGAKPNIRALAEDKWMTKHFVRSLGLPVSEGAIFSRAEDFAAPPFAGPYFVKNRFGAASEGVSEDSIQDDWAGAKKAAEKLFARGMAVLVERYAPGVDVTLPVIGADDPVILDLVRPCSDRAGEIITEDLKRDDPLGYALYDAGAHYGAFAEDARKLWAAAGPIDYLRLDYRFDEKTGRRVFLEFNICCHIGRSGAICLAASRKGLTQADLLGHIVEYSLRRHWRAVETRKWVR</sequence>
<dbReference type="GO" id="GO:0008716">
    <property type="term" value="F:D-alanine-D-alanine ligase activity"/>
    <property type="evidence" value="ECO:0007669"/>
    <property type="project" value="TreeGrafter"/>
</dbReference>
<dbReference type="Gene3D" id="3.30.470.20">
    <property type="entry name" value="ATP-grasp fold, B domain"/>
    <property type="match status" value="1"/>
</dbReference>
<keyword evidence="1" id="KW-0547">Nucleotide-binding</keyword>
<evidence type="ECO:0000313" key="3">
    <source>
        <dbReference type="EMBL" id="SNB69614.1"/>
    </source>
</evidence>
<organism evidence="3 4">
    <name type="scientific">Rhodoblastus acidophilus</name>
    <name type="common">Rhodopseudomonas acidophila</name>
    <dbReference type="NCBI Taxonomy" id="1074"/>
    <lineage>
        <taxon>Bacteria</taxon>
        <taxon>Pseudomonadati</taxon>
        <taxon>Pseudomonadota</taxon>
        <taxon>Alphaproteobacteria</taxon>
        <taxon>Hyphomicrobiales</taxon>
        <taxon>Rhodoblastaceae</taxon>
        <taxon>Rhodoblastus</taxon>
    </lineage>
</organism>
<dbReference type="PROSITE" id="PS50975">
    <property type="entry name" value="ATP_GRASP"/>
    <property type="match status" value="1"/>
</dbReference>
<dbReference type="InterPro" id="IPR011761">
    <property type="entry name" value="ATP-grasp"/>
</dbReference>
<dbReference type="PANTHER" id="PTHR23132">
    <property type="entry name" value="D-ALANINE--D-ALANINE LIGASE"/>
    <property type="match status" value="1"/>
</dbReference>
<dbReference type="SUPFAM" id="SSF56059">
    <property type="entry name" value="Glutathione synthetase ATP-binding domain-like"/>
    <property type="match status" value="1"/>
</dbReference>
<protein>
    <submittedName>
        <fullName evidence="3">D-alanine-D-alanine ligase</fullName>
    </submittedName>
</protein>
<dbReference type="OrthoDB" id="9813261at2"/>
<keyword evidence="4" id="KW-1185">Reference proteome</keyword>
<dbReference type="PANTHER" id="PTHR23132:SF23">
    <property type="entry name" value="D-ALANINE--D-ALANINE LIGASE B"/>
    <property type="match status" value="1"/>
</dbReference>
<dbReference type="GO" id="GO:0046872">
    <property type="term" value="F:metal ion binding"/>
    <property type="evidence" value="ECO:0007669"/>
    <property type="project" value="InterPro"/>
</dbReference>
<keyword evidence="3" id="KW-0436">Ligase</keyword>
<evidence type="ECO:0000256" key="1">
    <source>
        <dbReference type="PROSITE-ProRule" id="PRU00409"/>
    </source>
</evidence>
<dbReference type="GO" id="GO:0005524">
    <property type="term" value="F:ATP binding"/>
    <property type="evidence" value="ECO:0007669"/>
    <property type="project" value="UniProtKB-UniRule"/>
</dbReference>
<feature type="domain" description="ATP-grasp" evidence="2">
    <location>
        <begin position="125"/>
        <end position="324"/>
    </location>
</feature>
<reference evidence="4" key="1">
    <citation type="submission" date="2017-06" db="EMBL/GenBank/DDBJ databases">
        <authorList>
            <person name="Varghese N."/>
            <person name="Submissions S."/>
        </authorList>
    </citation>
    <scope>NUCLEOTIDE SEQUENCE [LARGE SCALE GENOMIC DNA]</scope>
    <source>
        <strain evidence="4">DSM 137</strain>
    </source>
</reference>
<accession>A0A212RBQ4</accession>
<keyword evidence="1" id="KW-0067">ATP-binding</keyword>
<dbReference type="EMBL" id="FYDG01000003">
    <property type="protein sequence ID" value="SNB69614.1"/>
    <property type="molecule type" value="Genomic_DNA"/>
</dbReference>